<accession>A0ABY6GJZ0</accession>
<evidence type="ECO:0000313" key="4">
    <source>
        <dbReference type="Proteomes" id="UP001163831"/>
    </source>
</evidence>
<dbReference type="PANTHER" id="PTHR30163">
    <property type="entry name" value="MEMBRANE-BOUND LYTIC MUREIN TRANSGLYCOSYLASE B"/>
    <property type="match status" value="1"/>
</dbReference>
<protein>
    <submittedName>
        <fullName evidence="3">Lytic murein transglycosylase</fullName>
    </submittedName>
</protein>
<dbReference type="Pfam" id="PF13406">
    <property type="entry name" value="SLT_2"/>
    <property type="match status" value="1"/>
</dbReference>
<dbReference type="PANTHER" id="PTHR30163:SF8">
    <property type="entry name" value="LYTIC MUREIN TRANSGLYCOSYLASE"/>
    <property type="match status" value="1"/>
</dbReference>
<evidence type="ECO:0000256" key="1">
    <source>
        <dbReference type="SAM" id="SignalP"/>
    </source>
</evidence>
<proteinExistence type="predicted"/>
<evidence type="ECO:0000313" key="3">
    <source>
        <dbReference type="EMBL" id="UYH51857.1"/>
    </source>
</evidence>
<dbReference type="RefSeq" id="WP_319807452.1">
    <property type="nucleotide sequence ID" value="NZ_CP107052.1"/>
</dbReference>
<feature type="domain" description="Transglycosylase SLT" evidence="2">
    <location>
        <begin position="33"/>
        <end position="328"/>
    </location>
</feature>
<dbReference type="InterPro" id="IPR011970">
    <property type="entry name" value="MltB_2"/>
</dbReference>
<dbReference type="EMBL" id="CP107052">
    <property type="protein sequence ID" value="UYH51857.1"/>
    <property type="molecule type" value="Genomic_DNA"/>
</dbReference>
<dbReference type="InterPro" id="IPR043426">
    <property type="entry name" value="MltB-like"/>
</dbReference>
<dbReference type="Gene3D" id="1.10.8.350">
    <property type="entry name" value="Bacterial muramidase"/>
    <property type="match status" value="1"/>
</dbReference>
<dbReference type="InterPro" id="IPR031304">
    <property type="entry name" value="SLT_2"/>
</dbReference>
<evidence type="ECO:0000259" key="2">
    <source>
        <dbReference type="Pfam" id="PF13406"/>
    </source>
</evidence>
<dbReference type="SUPFAM" id="SSF53955">
    <property type="entry name" value="Lysozyme-like"/>
    <property type="match status" value="1"/>
</dbReference>
<keyword evidence="4" id="KW-1185">Reference proteome</keyword>
<gene>
    <name evidence="3" type="ORF">N5W20_03065</name>
</gene>
<dbReference type="Proteomes" id="UP001163831">
    <property type="component" value="Chromosome"/>
</dbReference>
<feature type="signal peptide" evidence="1">
    <location>
        <begin position="1"/>
        <end position="21"/>
    </location>
</feature>
<dbReference type="NCBIfam" id="TIGR02283">
    <property type="entry name" value="MltB_2"/>
    <property type="match status" value="1"/>
</dbReference>
<keyword evidence="1" id="KW-0732">Signal</keyword>
<sequence>MLNRRLMLAGSLAALGTRAHATNVTGRASTAYQAFLDNVRNAARADGIGDVVIDDAFSSLKTPNRDVIARDHHQPEGTLTWHAYQKLVLTKDTFEQARINMSTQRDVLKPVSDKYDVDPEVIIAIWGLESSFRRKMGKFNIFDALATLAYEGRRRHFFRTELIQALHILDRKGLRAADMTGSYAGAMGQPQFMPSAYLRFAADGDGDGVPDIWHSRADVFASIANFLHHYGWQRGQRWGCEVTMTKPLPVGQLGRRHRATHQQWSQAGVTGAHGAALPADSQIGAIIPTGEVTVSGFPSGFLVYNNFMTLRHYNPADFYALAVGLIADEASRT</sequence>
<feature type="chain" id="PRO_5046133028" evidence="1">
    <location>
        <begin position="22"/>
        <end position="333"/>
    </location>
</feature>
<organism evidence="3 4">
    <name type="scientific">Candidatus Kirkpatrickella diaphorinae</name>
    <dbReference type="NCBI Taxonomy" id="2984322"/>
    <lineage>
        <taxon>Bacteria</taxon>
        <taxon>Pseudomonadati</taxon>
        <taxon>Pseudomonadota</taxon>
        <taxon>Alphaproteobacteria</taxon>
        <taxon>Acetobacterales</taxon>
        <taxon>Acetobacteraceae</taxon>
        <taxon>Candidatus Kirkpatrickella</taxon>
    </lineage>
</organism>
<dbReference type="CDD" id="cd13399">
    <property type="entry name" value="Slt35-like"/>
    <property type="match status" value="1"/>
</dbReference>
<dbReference type="Gene3D" id="1.10.530.10">
    <property type="match status" value="1"/>
</dbReference>
<reference evidence="3" key="1">
    <citation type="submission" date="2022-10" db="EMBL/GenBank/DDBJ databases">
        <title>Candidatus Kirkpatrella diaphorinas gen. nov., sp. nov., an uncultured endosymbiont identified in a population of Diaphorina citri from Hawaii.</title>
        <authorList>
            <person name="Henry E.M."/>
            <person name="Carlson C.R."/>
            <person name="Kuo Y.-W."/>
        </authorList>
    </citation>
    <scope>NUCLEOTIDE SEQUENCE</scope>
    <source>
        <strain evidence="3">CADCRV1</strain>
    </source>
</reference>
<dbReference type="InterPro" id="IPR023346">
    <property type="entry name" value="Lysozyme-like_dom_sf"/>
</dbReference>
<name>A0ABY6GJZ0_9PROT</name>